<evidence type="ECO:0000313" key="2">
    <source>
        <dbReference type="EMBL" id="MEA5390178.1"/>
    </source>
</evidence>
<feature type="transmembrane region" description="Helical" evidence="1">
    <location>
        <begin position="12"/>
        <end position="35"/>
    </location>
</feature>
<keyword evidence="1" id="KW-0472">Membrane</keyword>
<feature type="transmembrane region" description="Helical" evidence="1">
    <location>
        <begin position="47"/>
        <end position="68"/>
    </location>
</feature>
<comment type="caution">
    <text evidence="2">The sequence shown here is derived from an EMBL/GenBank/DDBJ whole genome shotgun (WGS) entry which is preliminary data.</text>
</comment>
<dbReference type="Proteomes" id="UP001304461">
    <property type="component" value="Unassembled WGS sequence"/>
</dbReference>
<sequence length="216" mass="23808">MAASSSSRFSPLLRWMGLTLVVLLVLQLVAVLTLWDWQEEAFRQLVVERLIGQAPMGLIGLLLMYLSSRLEDPSEERTPVLWTVCIISGLLAVLLTASLPITFGGDQQMQQQADQQLAAKRGQLEMARQQSKDPALLQQLIKQAEATGQVPPGATDEQKTQSARAFVDRQLDQLETQFKQTEQTSKVTLSQRRYGGSLGAVVLIIAFTILCLGSVL</sequence>
<accession>A0ABU5RQX8</accession>
<keyword evidence="3" id="KW-1185">Reference proteome</keyword>
<organism evidence="2 3">
    <name type="scientific">Cyanobium gracile UHCC 0139</name>
    <dbReference type="NCBI Taxonomy" id="3110308"/>
    <lineage>
        <taxon>Bacteria</taxon>
        <taxon>Bacillati</taxon>
        <taxon>Cyanobacteriota</taxon>
        <taxon>Cyanophyceae</taxon>
        <taxon>Synechococcales</taxon>
        <taxon>Prochlorococcaceae</taxon>
        <taxon>Cyanobium</taxon>
    </lineage>
</organism>
<evidence type="ECO:0000256" key="1">
    <source>
        <dbReference type="SAM" id="Phobius"/>
    </source>
</evidence>
<dbReference type="InterPro" id="IPR047709">
    <property type="entry name" value="HpsJ-like"/>
</dbReference>
<keyword evidence="1" id="KW-0812">Transmembrane</keyword>
<reference evidence="2 3" key="1">
    <citation type="submission" date="2023-12" db="EMBL/GenBank/DDBJ databases">
        <title>Baltic Sea Cyanobacteria.</title>
        <authorList>
            <person name="Delbaje E."/>
            <person name="Fewer D.P."/>
            <person name="Shishido T.K."/>
        </authorList>
    </citation>
    <scope>NUCLEOTIDE SEQUENCE [LARGE SCALE GENOMIC DNA]</scope>
    <source>
        <strain evidence="2 3">UHCC 0139</strain>
    </source>
</reference>
<keyword evidence="1" id="KW-1133">Transmembrane helix</keyword>
<feature type="transmembrane region" description="Helical" evidence="1">
    <location>
        <begin position="80"/>
        <end position="103"/>
    </location>
</feature>
<evidence type="ECO:0000313" key="3">
    <source>
        <dbReference type="Proteomes" id="UP001304461"/>
    </source>
</evidence>
<dbReference type="RefSeq" id="WP_323304281.1">
    <property type="nucleotide sequence ID" value="NZ_JAYGHX010000001.1"/>
</dbReference>
<gene>
    <name evidence="2" type="ORF">VB738_02775</name>
</gene>
<dbReference type="NCBIfam" id="NF038305">
    <property type="entry name" value="HpsJ_fam"/>
    <property type="match status" value="1"/>
</dbReference>
<name>A0ABU5RQX8_9CYAN</name>
<dbReference type="EMBL" id="JAYGHX010000001">
    <property type="protein sequence ID" value="MEA5390178.1"/>
    <property type="molecule type" value="Genomic_DNA"/>
</dbReference>
<proteinExistence type="predicted"/>
<feature type="transmembrane region" description="Helical" evidence="1">
    <location>
        <begin position="194"/>
        <end position="215"/>
    </location>
</feature>
<protein>
    <submittedName>
        <fullName evidence="2">HpsJ family protein</fullName>
    </submittedName>
</protein>